<feature type="transmembrane region" description="Helical" evidence="1">
    <location>
        <begin position="24"/>
        <end position="44"/>
    </location>
</feature>
<dbReference type="Pfam" id="PF10756">
    <property type="entry name" value="bPH_6"/>
    <property type="match status" value="1"/>
</dbReference>
<protein>
    <submittedName>
        <fullName evidence="3">PH domain-containing protein</fullName>
    </submittedName>
</protein>
<keyword evidence="4" id="KW-1185">Reference proteome</keyword>
<dbReference type="InterPro" id="IPR019692">
    <property type="entry name" value="CFP-6_PH"/>
</dbReference>
<feature type="domain" description="Low molecular weight protein antigen 6 PH" evidence="2">
    <location>
        <begin position="72"/>
        <end position="140"/>
    </location>
</feature>
<keyword evidence="1" id="KW-0472">Membrane</keyword>
<feature type="transmembrane region" description="Helical" evidence="1">
    <location>
        <begin position="50"/>
        <end position="71"/>
    </location>
</feature>
<dbReference type="RefSeq" id="WP_270072649.1">
    <property type="nucleotide sequence ID" value="NZ_JAJAQC010000020.1"/>
</dbReference>
<organism evidence="3 4">
    <name type="scientific">Streptomonospora mangrovi</name>
    <dbReference type="NCBI Taxonomy" id="2883123"/>
    <lineage>
        <taxon>Bacteria</taxon>
        <taxon>Bacillati</taxon>
        <taxon>Actinomycetota</taxon>
        <taxon>Actinomycetes</taxon>
        <taxon>Streptosporangiales</taxon>
        <taxon>Nocardiopsidaceae</taxon>
        <taxon>Streptomonospora</taxon>
    </lineage>
</organism>
<evidence type="ECO:0000313" key="4">
    <source>
        <dbReference type="Proteomes" id="UP001140076"/>
    </source>
</evidence>
<dbReference type="AlphaFoldDB" id="A0A9X3NL97"/>
<evidence type="ECO:0000259" key="2">
    <source>
        <dbReference type="Pfam" id="PF10756"/>
    </source>
</evidence>
<gene>
    <name evidence="3" type="ORF">LG943_13775</name>
</gene>
<proteinExistence type="predicted"/>
<name>A0A9X3NL97_9ACTN</name>
<evidence type="ECO:0000313" key="3">
    <source>
        <dbReference type="EMBL" id="MDA0565373.1"/>
    </source>
</evidence>
<reference evidence="3" key="1">
    <citation type="submission" date="2021-10" db="EMBL/GenBank/DDBJ databases">
        <title>Streptomonospora sp. nov., isolated from mangrove soil.</title>
        <authorList>
            <person name="Chen X."/>
            <person name="Ge X."/>
            <person name="Liu W."/>
        </authorList>
    </citation>
    <scope>NUCLEOTIDE SEQUENCE</scope>
    <source>
        <strain evidence="3">S1-112</strain>
    </source>
</reference>
<comment type="caution">
    <text evidence="3">The sequence shown here is derived from an EMBL/GenBank/DDBJ whole genome shotgun (WGS) entry which is preliminary data.</text>
</comment>
<dbReference type="EMBL" id="JAJAQC010000020">
    <property type="protein sequence ID" value="MDA0565373.1"/>
    <property type="molecule type" value="Genomic_DNA"/>
</dbReference>
<accession>A0A9X3NL97</accession>
<keyword evidence="1" id="KW-1133">Transmembrane helix</keyword>
<evidence type="ECO:0000256" key="1">
    <source>
        <dbReference type="SAM" id="Phobius"/>
    </source>
</evidence>
<sequence length="157" mass="16981">MVDDAAEVPVPDLPVTWRPRNMRIVGYGLAAVIMATMVALAVVLPADWRLADRLGLVALGLVGVGVMHLLARPRLTATETRVTVVNSIRTHVLEWPEIVDARMPVGEPWPSLDLTDGSTLAVMGVQSNDGDLARANLAQFQALLRHRGEAQEPPRPA</sequence>
<dbReference type="Proteomes" id="UP001140076">
    <property type="component" value="Unassembled WGS sequence"/>
</dbReference>
<keyword evidence="1" id="KW-0812">Transmembrane</keyword>